<evidence type="ECO:0000256" key="2">
    <source>
        <dbReference type="ARBA" id="ARBA00019014"/>
    </source>
</evidence>
<keyword evidence="3" id="KW-1185">Reference proteome</keyword>
<dbReference type="Proteomes" id="UP000694924">
    <property type="component" value="Unplaced"/>
</dbReference>
<comment type="similarity">
    <text evidence="1">Belongs to the CutC family.</text>
</comment>
<gene>
    <name evidence="4 5" type="primary">LOC107068187</name>
</gene>
<accession>A0ABM1IHY1</accession>
<evidence type="ECO:0000313" key="4">
    <source>
        <dbReference type="RefSeq" id="XP_015179818.1"/>
    </source>
</evidence>
<dbReference type="GeneID" id="107068187"/>
<dbReference type="Pfam" id="PF03932">
    <property type="entry name" value="CutC"/>
    <property type="match status" value="1"/>
</dbReference>
<dbReference type="SUPFAM" id="SSF110395">
    <property type="entry name" value="CutC-like"/>
    <property type="match status" value="1"/>
</dbReference>
<proteinExistence type="inferred from homology"/>
<evidence type="ECO:0000313" key="5">
    <source>
        <dbReference type="RefSeq" id="XP_015179820.1"/>
    </source>
</evidence>
<dbReference type="RefSeq" id="XP_015179820.1">
    <property type="nucleotide sequence ID" value="XM_015324334.1"/>
</dbReference>
<evidence type="ECO:0000313" key="3">
    <source>
        <dbReference type="Proteomes" id="UP000694924"/>
    </source>
</evidence>
<evidence type="ECO:0000256" key="1">
    <source>
        <dbReference type="ARBA" id="ARBA00007768"/>
    </source>
</evidence>
<reference evidence="4 5" key="1">
    <citation type="submission" date="2025-05" db="UniProtKB">
        <authorList>
            <consortium name="RefSeq"/>
        </authorList>
    </citation>
    <scope>IDENTIFICATION</scope>
    <source>
        <tissue evidence="4 5">Whole body</tissue>
    </source>
</reference>
<dbReference type="InterPro" id="IPR036822">
    <property type="entry name" value="CutC-like_dom_sf"/>
</dbReference>
<name>A0ABM1IHY1_POLDO</name>
<dbReference type="Gene3D" id="3.20.20.380">
    <property type="entry name" value="Copper homeostasis (CutC) domain"/>
    <property type="match status" value="1"/>
</dbReference>
<organism evidence="3 4">
    <name type="scientific">Polistes dominula</name>
    <name type="common">European paper wasp</name>
    <name type="synonym">Vespa dominula</name>
    <dbReference type="NCBI Taxonomy" id="743375"/>
    <lineage>
        <taxon>Eukaryota</taxon>
        <taxon>Metazoa</taxon>
        <taxon>Ecdysozoa</taxon>
        <taxon>Arthropoda</taxon>
        <taxon>Hexapoda</taxon>
        <taxon>Insecta</taxon>
        <taxon>Pterygota</taxon>
        <taxon>Neoptera</taxon>
        <taxon>Endopterygota</taxon>
        <taxon>Hymenoptera</taxon>
        <taxon>Apocrita</taxon>
        <taxon>Aculeata</taxon>
        <taxon>Vespoidea</taxon>
        <taxon>Vespidae</taxon>
        <taxon>Polistinae</taxon>
        <taxon>Polistini</taxon>
        <taxon>Polistes</taxon>
    </lineage>
</organism>
<dbReference type="RefSeq" id="XP_015179818.1">
    <property type="nucleotide sequence ID" value="XM_015324332.1"/>
</dbReference>
<protein>
    <recommendedName>
        <fullName evidence="2">Copper homeostasis protein cutC homolog</fullName>
    </recommendedName>
</protein>
<dbReference type="PANTHER" id="PTHR12598:SF0">
    <property type="entry name" value="COPPER HOMEOSTASIS PROTEIN CUTC HOMOLOG"/>
    <property type="match status" value="1"/>
</dbReference>
<dbReference type="PANTHER" id="PTHR12598">
    <property type="entry name" value="COPPER HOMEOSTASIS PROTEIN CUTC"/>
    <property type="match status" value="1"/>
</dbReference>
<dbReference type="HAMAP" id="MF_00795">
    <property type="entry name" value="CutC"/>
    <property type="match status" value="1"/>
</dbReference>
<sequence length="254" mass="28072">MMEIMLEICVDTIESAKNAVIGGATRLEICSALSEGGLTPTPGLIKRIREISPVPIYAMIRVRGGNFVYSREEMDIMLDDLKILKELNVDGFVFGALTNDRHINISNCKEIIDAAYPLPVTFHRAFDVSLEEPKIAIDILTNLGFKRILSSGRKETADKGCELLSKMCKLADKKISIMPGCGITPNNLMKIKLQTGAVEFHASARCKKQLGSNFDRQINSIKMGDVSEDDLIMVTNSDTVKQMVNILLNDIPHT</sequence>
<dbReference type="InterPro" id="IPR005627">
    <property type="entry name" value="CutC-like"/>
</dbReference>